<accession>A0A1E1LX72</accession>
<dbReference type="Gene3D" id="3.40.50.720">
    <property type="entry name" value="NAD(P)-binding Rossmann-like Domain"/>
    <property type="match status" value="1"/>
</dbReference>
<dbReference type="InterPro" id="IPR036291">
    <property type="entry name" value="NAD(P)-bd_dom_sf"/>
</dbReference>
<dbReference type="PANTHER" id="PTHR24320:SF33">
    <property type="entry name" value="OXIDOREDUCTASE BLI-4, MITOCHONDRIAL-RELATED"/>
    <property type="match status" value="1"/>
</dbReference>
<dbReference type="GO" id="GO:0016491">
    <property type="term" value="F:oxidoreductase activity"/>
    <property type="evidence" value="ECO:0007669"/>
    <property type="project" value="UniProtKB-KW"/>
</dbReference>
<dbReference type="Pfam" id="PF00106">
    <property type="entry name" value="adh_short"/>
    <property type="match status" value="1"/>
</dbReference>
<dbReference type="AlphaFoldDB" id="A0A1E1LX72"/>
<protein>
    <submittedName>
        <fullName evidence="3">Probable retinol dehydrogenase 14</fullName>
    </submittedName>
</protein>
<dbReference type="SUPFAM" id="SSF51735">
    <property type="entry name" value="NAD(P)-binding Rossmann-fold domains"/>
    <property type="match status" value="1"/>
</dbReference>
<name>A0A1E1LX72_RHYSE</name>
<keyword evidence="4" id="KW-1185">Reference proteome</keyword>
<dbReference type="EMBL" id="FJVC01000035">
    <property type="protein sequence ID" value="CZT41451.1"/>
    <property type="molecule type" value="Genomic_DNA"/>
</dbReference>
<evidence type="ECO:0000313" key="3">
    <source>
        <dbReference type="EMBL" id="CZT41451.1"/>
    </source>
</evidence>
<dbReference type="PRINTS" id="PR00081">
    <property type="entry name" value="GDHRDH"/>
</dbReference>
<dbReference type="Proteomes" id="UP000177625">
    <property type="component" value="Unassembled WGS sequence"/>
</dbReference>
<evidence type="ECO:0000256" key="1">
    <source>
        <dbReference type="ARBA" id="ARBA00006484"/>
    </source>
</evidence>
<comment type="similarity">
    <text evidence="1">Belongs to the short-chain dehydrogenases/reductases (SDR) family.</text>
</comment>
<sequence>MLGVVNTVRNTIVENLGGTHGIAAKATQFALADVPDQSQKVAVISGGSRGIGYACAHTLLQKNIEKLYVIGSTQESIDGASSDIESTLGASTLAKVKFFQADLGDWKSIPGIVKQITDSTDRLDILINCAARGIMTYQLTEYGVDRHMAVNHMGHVIFTSHLLPLIKSTAKKHPEEKVRIVTFGSNAHQGAPGDTKFANLEELNQDYGPNGQYGRSKLAQMLYAKYLYNHLKDKYPNILANTVHPGFVETKQSVEDIHEPYPILGYGMSVGMKPFKKSQWEGAVPAMFCATKSEQGGQYLCPPAIPEAGSSQFQDESGELTENLMRLTLELVGEKVDPKSQGCPMQLY</sequence>
<gene>
    <name evidence="3" type="ORF">RSE6_01192</name>
</gene>
<evidence type="ECO:0000256" key="2">
    <source>
        <dbReference type="ARBA" id="ARBA00023002"/>
    </source>
</evidence>
<organism evidence="3 4">
    <name type="scientific">Rhynchosporium secalis</name>
    <name type="common">Barley scald fungus</name>
    <dbReference type="NCBI Taxonomy" id="38038"/>
    <lineage>
        <taxon>Eukaryota</taxon>
        <taxon>Fungi</taxon>
        <taxon>Dikarya</taxon>
        <taxon>Ascomycota</taxon>
        <taxon>Pezizomycotina</taxon>
        <taxon>Leotiomycetes</taxon>
        <taxon>Helotiales</taxon>
        <taxon>Ploettnerulaceae</taxon>
        <taxon>Rhynchosporium</taxon>
    </lineage>
</organism>
<dbReference type="InterPro" id="IPR002347">
    <property type="entry name" value="SDR_fam"/>
</dbReference>
<dbReference type="PANTHER" id="PTHR24320">
    <property type="entry name" value="RETINOL DEHYDROGENASE"/>
    <property type="match status" value="1"/>
</dbReference>
<evidence type="ECO:0000313" key="4">
    <source>
        <dbReference type="Proteomes" id="UP000177625"/>
    </source>
</evidence>
<proteinExistence type="inferred from homology"/>
<keyword evidence="2" id="KW-0560">Oxidoreductase</keyword>
<reference evidence="4" key="1">
    <citation type="submission" date="2016-03" db="EMBL/GenBank/DDBJ databases">
        <authorList>
            <person name="Guldener U."/>
        </authorList>
    </citation>
    <scope>NUCLEOTIDE SEQUENCE [LARGE SCALE GENOMIC DNA]</scope>
</reference>